<sequence>MSPDPLISELRALGRALDTPAPPDLVAAVMDRVAASPAPAPPSWLDRVRARWRGIVGGFLAVLLVGALTPPVRAAVAGWLGLGAVEVRTVEGSAPGVAPPPPIPGGVGLAEARAAVAFPVAVPARLGEPESVAVSADRQAVSMSWRGGAVRLDQVAGTLAPYFTKTVYDQVVFTTVRGAEALWLPSAHHLVVNGAGGRERVEPPRLAGPTLIWVAGQVTFRLEGDFDRDEAVAIAGTAGPERCIPGDTHRRSSMRSLVVLLFIALGLAVGAGPAAAGGPTSAIITEPSAGRAARSTTATPPTPSSSPSWTADRGSAGRVPTTAPRRSP</sequence>
<organism evidence="2 3">
    <name type="scientific">Actinokineospora soli</name>
    <dbReference type="NCBI Taxonomy" id="1048753"/>
    <lineage>
        <taxon>Bacteria</taxon>
        <taxon>Bacillati</taxon>
        <taxon>Actinomycetota</taxon>
        <taxon>Actinomycetes</taxon>
        <taxon>Pseudonocardiales</taxon>
        <taxon>Pseudonocardiaceae</taxon>
        <taxon>Actinokineospora</taxon>
    </lineage>
</organism>
<proteinExistence type="predicted"/>
<dbReference type="EMBL" id="JBHTEY010000004">
    <property type="protein sequence ID" value="MFC7614628.1"/>
    <property type="molecule type" value="Genomic_DNA"/>
</dbReference>
<name>A0ABW2TQ29_9PSEU</name>
<gene>
    <name evidence="2" type="ORF">ACFQV2_14920</name>
</gene>
<protein>
    <recommendedName>
        <fullName evidence="4">DUF4367 domain-containing protein</fullName>
    </recommendedName>
</protein>
<evidence type="ECO:0000256" key="1">
    <source>
        <dbReference type="SAM" id="MobiDB-lite"/>
    </source>
</evidence>
<evidence type="ECO:0008006" key="4">
    <source>
        <dbReference type="Google" id="ProtNLM"/>
    </source>
</evidence>
<feature type="region of interest" description="Disordered" evidence="1">
    <location>
        <begin position="282"/>
        <end position="328"/>
    </location>
</feature>
<comment type="caution">
    <text evidence="2">The sequence shown here is derived from an EMBL/GenBank/DDBJ whole genome shotgun (WGS) entry which is preliminary data.</text>
</comment>
<evidence type="ECO:0000313" key="2">
    <source>
        <dbReference type="EMBL" id="MFC7614628.1"/>
    </source>
</evidence>
<evidence type="ECO:0000313" key="3">
    <source>
        <dbReference type="Proteomes" id="UP001596512"/>
    </source>
</evidence>
<keyword evidence="3" id="KW-1185">Reference proteome</keyword>
<feature type="compositionally biased region" description="Low complexity" evidence="1">
    <location>
        <begin position="287"/>
        <end position="311"/>
    </location>
</feature>
<accession>A0ABW2TQ29</accession>
<dbReference type="Proteomes" id="UP001596512">
    <property type="component" value="Unassembled WGS sequence"/>
</dbReference>
<reference evidence="3" key="1">
    <citation type="journal article" date="2019" name="Int. J. Syst. Evol. Microbiol.">
        <title>The Global Catalogue of Microorganisms (GCM) 10K type strain sequencing project: providing services to taxonomists for standard genome sequencing and annotation.</title>
        <authorList>
            <consortium name="The Broad Institute Genomics Platform"/>
            <consortium name="The Broad Institute Genome Sequencing Center for Infectious Disease"/>
            <person name="Wu L."/>
            <person name="Ma J."/>
        </authorList>
    </citation>
    <scope>NUCLEOTIDE SEQUENCE [LARGE SCALE GENOMIC DNA]</scope>
    <source>
        <strain evidence="3">JCM 17695</strain>
    </source>
</reference>